<accession>A0AAP8YWA4</accession>
<evidence type="ECO:0000256" key="1">
    <source>
        <dbReference type="SAM" id="SignalP"/>
    </source>
</evidence>
<name>A0AAP8YWA4_9SPIR</name>
<dbReference type="EMBL" id="CP036557">
    <property type="protein sequence ID" value="QBK61842.1"/>
    <property type="molecule type" value="Genomic_DNA"/>
</dbReference>
<dbReference type="Proteomes" id="UP000230633">
    <property type="component" value="Chromosome"/>
</dbReference>
<organism evidence="3 5">
    <name type="scientific">Borrelia miyamotoi</name>
    <dbReference type="NCBI Taxonomy" id="47466"/>
    <lineage>
        <taxon>Bacteria</taxon>
        <taxon>Pseudomonadati</taxon>
        <taxon>Spirochaetota</taxon>
        <taxon>Spirochaetia</taxon>
        <taxon>Spirochaetales</taxon>
        <taxon>Borreliaceae</taxon>
        <taxon>Borrelia</taxon>
    </lineage>
</organism>
<dbReference type="Pfam" id="PF13161">
    <property type="entry name" value="DUF3996"/>
    <property type="match status" value="1"/>
</dbReference>
<dbReference type="Proteomes" id="UP000291995">
    <property type="component" value="Chromosome"/>
</dbReference>
<dbReference type="AlphaFoldDB" id="A0AAP8YWA4"/>
<feature type="chain" id="PRO_5042870939" evidence="1">
    <location>
        <begin position="22"/>
        <end position="172"/>
    </location>
</feature>
<keyword evidence="1" id="KW-0732">Signal</keyword>
<dbReference type="EMBL" id="CP024333">
    <property type="protein sequence ID" value="ATQ15857.1"/>
    <property type="molecule type" value="Genomic_DNA"/>
</dbReference>
<dbReference type="GeneID" id="75118269"/>
<protein>
    <submittedName>
        <fullName evidence="3">DUF3996 domain-containing protein</fullName>
    </submittedName>
</protein>
<keyword evidence="4" id="KW-1185">Reference proteome</keyword>
<evidence type="ECO:0000313" key="2">
    <source>
        <dbReference type="EMBL" id="ATQ15857.1"/>
    </source>
</evidence>
<evidence type="ECO:0000313" key="5">
    <source>
        <dbReference type="Proteomes" id="UP000291995"/>
    </source>
</evidence>
<gene>
    <name evidence="2" type="ORF">CNO13_01450</name>
    <name evidence="3" type="ORF">EZU67_01450</name>
</gene>
<evidence type="ECO:0000313" key="3">
    <source>
        <dbReference type="EMBL" id="QBK61842.1"/>
    </source>
</evidence>
<sequence>MIKKHILILIMLMLLSTYAFANLESTTRSKFGIGTLLPFPIVLELNIWNFDVDFGIYSGTNNLFKDWRTLFLAVDYIFSTSNNFAGTDILDFFAGCGIYGTIWLSRWDKNQTNNGPLSLGARLPLILNLAITKKKFDLFFKVAPGLGINIWSKRVGFRWEVFAALGIRFWFV</sequence>
<reference evidence="5" key="1">
    <citation type="submission" date="2019-03" db="EMBL/GenBank/DDBJ databases">
        <title>Whole genome sequencing of Borrelia miyamotoi strains isolated at the Russian territory.</title>
        <authorList>
            <person name="Kuleshov K.V."/>
            <person name="Platonov A.E."/>
            <person name="Goptar I.A."/>
            <person name="Shipulin G.A."/>
            <person name="Markelov M.L."/>
            <person name="Koetsveld J."/>
            <person name="Kolyasnikova N.M."/>
            <person name="Sarksyan D.S."/>
            <person name="Toporkova M.G."/>
            <person name="Hovius J.W."/>
        </authorList>
    </citation>
    <scope>NUCLEOTIDE SEQUENCE [LARGE SCALE GENOMIC DNA]</scope>
    <source>
        <strain evidence="2">Yekat-1</strain>
        <strain evidence="5">Yekat-76</strain>
    </source>
</reference>
<dbReference type="RefSeq" id="WP_025443623.1">
    <property type="nucleotide sequence ID" value="NZ_AP024371.1"/>
</dbReference>
<feature type="signal peptide" evidence="1">
    <location>
        <begin position="1"/>
        <end position="21"/>
    </location>
</feature>
<dbReference type="InterPro" id="IPR016489">
    <property type="entry name" value="BAPKO_0422-like"/>
</dbReference>
<reference evidence="3" key="2">
    <citation type="submission" date="2022-12" db="EMBL/GenBank/DDBJ databases">
        <title>Whole genome sequencing of Borrelia miyamotoi strains isolated at the Russian territory.</title>
        <authorList>
            <person name="Kuleshov K.V."/>
            <person name="Platonov A.E."/>
            <person name="Goptar I.A."/>
            <person name="Shipulin G.A."/>
            <person name="Markelov M.L."/>
            <person name="Koetsveld J."/>
            <person name="Kolyasnikova N.M."/>
            <person name="Sarksyan D.S."/>
            <person name="Toporkova M.G."/>
            <person name="Hovius J.W."/>
        </authorList>
    </citation>
    <scope>NUCLEOTIDE SEQUENCE</scope>
    <source>
        <strain evidence="4">Yekat-1</strain>
        <strain evidence="3">Yekat-76</strain>
    </source>
</reference>
<proteinExistence type="predicted"/>
<evidence type="ECO:0000313" key="4">
    <source>
        <dbReference type="Proteomes" id="UP000230633"/>
    </source>
</evidence>